<dbReference type="RefSeq" id="WP_070015483.1">
    <property type="nucleotide sequence ID" value="NZ_LJGW01000107.1"/>
</dbReference>
<comment type="caution">
    <text evidence="1">The sequence shown here is derived from an EMBL/GenBank/DDBJ whole genome shotgun (WGS) entry which is preliminary data.</text>
</comment>
<sequence>MSAHIFLDESKAGGYLVAAAVVLPRDLGPARTTLRGMVLRGQARLHFTKESDSRRRTLLSAMESLGARILLYDASAIRPAHEARAACLEAVVSDAADLGAHRLVLEQDDSVLTADRRLLYQQVRKAEIEDILTYEHMRPSAECLLWIPDAIAWCWSRGGAWRRRAKPMIETVRAL</sequence>
<name>A0A1E7LA00_9ACTN</name>
<evidence type="ECO:0000313" key="1">
    <source>
        <dbReference type="EMBL" id="OEV12978.1"/>
    </source>
</evidence>
<dbReference type="EMBL" id="LJGW01000107">
    <property type="protein sequence ID" value="OEV12978.1"/>
    <property type="molecule type" value="Genomic_DNA"/>
</dbReference>
<reference evidence="1 2" key="1">
    <citation type="journal article" date="2016" name="Front. Microbiol.">
        <title>Comparative Genomics Analysis of Streptomyces Species Reveals Their Adaptation to the Marine Environment and Their Diversity at the Genomic Level.</title>
        <authorList>
            <person name="Tian X."/>
            <person name="Zhang Z."/>
            <person name="Yang T."/>
            <person name="Chen M."/>
            <person name="Li J."/>
            <person name="Chen F."/>
            <person name="Yang J."/>
            <person name="Li W."/>
            <person name="Zhang B."/>
            <person name="Zhang Z."/>
            <person name="Wu J."/>
            <person name="Zhang C."/>
            <person name="Long L."/>
            <person name="Xiao J."/>
        </authorList>
    </citation>
    <scope>NUCLEOTIDE SEQUENCE [LARGE SCALE GENOMIC DNA]</scope>
    <source>
        <strain evidence="1 2">SCSIO 10429</strain>
    </source>
</reference>
<dbReference type="AlphaFoldDB" id="A0A1E7LA00"/>
<protein>
    <recommendedName>
        <fullName evidence="3">DUF3800 domain-containing protein</fullName>
    </recommendedName>
</protein>
<evidence type="ECO:0000313" key="2">
    <source>
        <dbReference type="Proteomes" id="UP000176005"/>
    </source>
</evidence>
<accession>A0A1E7LA00</accession>
<organism evidence="1 2">
    <name type="scientific">Streptomyces nanshensis</name>
    <dbReference type="NCBI Taxonomy" id="518642"/>
    <lineage>
        <taxon>Bacteria</taxon>
        <taxon>Bacillati</taxon>
        <taxon>Actinomycetota</taxon>
        <taxon>Actinomycetes</taxon>
        <taxon>Kitasatosporales</taxon>
        <taxon>Streptomycetaceae</taxon>
        <taxon>Streptomyces</taxon>
    </lineage>
</organism>
<proteinExistence type="predicted"/>
<dbReference type="Proteomes" id="UP000176005">
    <property type="component" value="Unassembled WGS sequence"/>
</dbReference>
<gene>
    <name evidence="1" type="ORF">AN218_05565</name>
</gene>
<evidence type="ECO:0008006" key="3">
    <source>
        <dbReference type="Google" id="ProtNLM"/>
    </source>
</evidence>
<keyword evidence="2" id="KW-1185">Reference proteome</keyword>